<organism evidence="4">
    <name type="scientific">Candidatus Kentrum sp. LPFa</name>
    <dbReference type="NCBI Taxonomy" id="2126335"/>
    <lineage>
        <taxon>Bacteria</taxon>
        <taxon>Pseudomonadati</taxon>
        <taxon>Pseudomonadota</taxon>
        <taxon>Gammaproteobacteria</taxon>
        <taxon>Candidatus Kentrum</taxon>
    </lineage>
</organism>
<evidence type="ECO:0000256" key="1">
    <source>
        <dbReference type="SAM" id="MobiDB-lite"/>
    </source>
</evidence>
<evidence type="ECO:0000259" key="2">
    <source>
        <dbReference type="Pfam" id="PF18135"/>
    </source>
</evidence>
<dbReference type="AlphaFoldDB" id="A0A450XLB2"/>
<reference evidence="4" key="1">
    <citation type="submission" date="2019-02" db="EMBL/GenBank/DDBJ databases">
        <authorList>
            <person name="Gruber-Vodicka R. H."/>
            <person name="Seah K. B. B."/>
        </authorList>
    </citation>
    <scope>NUCLEOTIDE SEQUENCE</scope>
    <source>
        <strain evidence="3">BECK_S312</strain>
        <strain evidence="4">BECK_S426</strain>
    </source>
</reference>
<evidence type="ECO:0000313" key="4">
    <source>
        <dbReference type="EMBL" id="VFK30091.1"/>
    </source>
</evidence>
<name>A0A450XLB2_9GAMM</name>
<protein>
    <recommendedName>
        <fullName evidence="2">Type ISP restriction-modification enzyme LLaBIII C-terminal specificity domain-containing protein</fullName>
    </recommendedName>
</protein>
<dbReference type="Pfam" id="PF18135">
    <property type="entry name" value="Type_ISP_C"/>
    <property type="match status" value="1"/>
</dbReference>
<feature type="domain" description="Type ISP restriction-modification enzyme LLaBIII C-terminal specificity" evidence="2">
    <location>
        <begin position="52"/>
        <end position="170"/>
    </location>
</feature>
<dbReference type="EMBL" id="CAADFM010000096">
    <property type="protein sequence ID" value="VFK13918.1"/>
    <property type="molecule type" value="Genomic_DNA"/>
</dbReference>
<feature type="region of interest" description="Disordered" evidence="1">
    <location>
        <begin position="23"/>
        <end position="42"/>
    </location>
</feature>
<gene>
    <name evidence="3" type="ORF">BECKLPF1236A_GA0070988_100961</name>
    <name evidence="4" type="ORF">BECKLPF1236C_GA0070990_101021</name>
</gene>
<proteinExistence type="predicted"/>
<dbReference type="EMBL" id="CAADFP010000102">
    <property type="protein sequence ID" value="VFK30091.1"/>
    <property type="molecule type" value="Genomic_DNA"/>
</dbReference>
<accession>A0A450XLB2</accession>
<sequence length="194" mass="22380">MAVVQLNNKSLLLHLRPPAFPRLPRPFRCQPRQRTSPHPRRRHRRRVLGIQPGRALADLHLDYETVQPYPATLESSATEPAHYRAEKMKYAKRKENGKAVKDRATIHYNHRITVSDIPLEAYRYVVNGKSAIDWVMERQCVKIDKASGIGNDANDWAIQTMGNPKYPLELLLRIITVSLKTMEIADNLPRLDMQ</sequence>
<evidence type="ECO:0000313" key="3">
    <source>
        <dbReference type="EMBL" id="VFK13918.1"/>
    </source>
</evidence>
<dbReference type="InterPro" id="IPR041635">
    <property type="entry name" value="Type_ISP_LLaBIII_C"/>
</dbReference>